<evidence type="ECO:0000256" key="16">
    <source>
        <dbReference type="PIRNR" id="PIRNR039050"/>
    </source>
</evidence>
<comment type="function">
    <text evidence="16">Catalyzes the formation of the signaling molecule cAMP in response to G-protein signaling.</text>
</comment>
<dbReference type="PIRSF" id="PIRSF039050">
    <property type="entry name" value="Ade_cyc"/>
    <property type="match status" value="1"/>
</dbReference>
<dbReference type="GO" id="GO:0005524">
    <property type="term" value="F:ATP binding"/>
    <property type="evidence" value="ECO:0007669"/>
    <property type="project" value="UniProtKB-UniRule"/>
</dbReference>
<keyword evidence="8 16" id="KW-0547">Nucleotide-binding</keyword>
<evidence type="ECO:0000256" key="20">
    <source>
        <dbReference type="SAM" id="MobiDB-lite"/>
    </source>
</evidence>
<feature type="transmembrane region" description="Helical" evidence="21">
    <location>
        <begin position="234"/>
        <end position="258"/>
    </location>
</feature>
<feature type="compositionally biased region" description="Polar residues" evidence="20">
    <location>
        <begin position="1"/>
        <end position="20"/>
    </location>
</feature>
<evidence type="ECO:0000256" key="8">
    <source>
        <dbReference type="ARBA" id="ARBA00022741"/>
    </source>
</evidence>
<feature type="binding site" evidence="17">
    <location>
        <begin position="421"/>
        <end position="426"/>
    </location>
    <ligand>
        <name>ATP</name>
        <dbReference type="ChEBI" id="CHEBI:30616"/>
    </ligand>
</feature>
<evidence type="ECO:0000256" key="17">
    <source>
        <dbReference type="PIRSR" id="PIRSR039050-50"/>
    </source>
</evidence>
<dbReference type="FunFam" id="3.30.70.1230:FF:000002">
    <property type="entry name" value="Adenylate cyclase"/>
    <property type="match status" value="1"/>
</dbReference>
<dbReference type="InterPro" id="IPR030672">
    <property type="entry name" value="Adcy"/>
</dbReference>
<keyword evidence="15 16" id="KW-0456">Lyase</keyword>
<feature type="compositionally biased region" description="Polar residues" evidence="20">
    <location>
        <begin position="30"/>
        <end position="73"/>
    </location>
</feature>
<feature type="transmembrane region" description="Helical" evidence="21">
    <location>
        <begin position="295"/>
        <end position="314"/>
    </location>
</feature>
<feature type="binding site" evidence="18">
    <location>
        <position position="465"/>
    </location>
    <ligand>
        <name>Mg(2+)</name>
        <dbReference type="ChEBI" id="CHEBI:18420"/>
        <label>2</label>
        <note>catalytic</note>
    </ligand>
</feature>
<dbReference type="EC" id="4.6.1.1" evidence="4 16"/>
<evidence type="ECO:0000256" key="2">
    <source>
        <dbReference type="ARBA" id="ARBA00001936"/>
    </source>
</evidence>
<accession>A0A9W9ZHX7</accession>
<dbReference type="Pfam" id="PF16214">
    <property type="entry name" value="AC_N"/>
    <property type="match status" value="1"/>
</dbReference>
<keyword evidence="10 16" id="KW-0460">Magnesium</keyword>
<keyword evidence="12 16" id="KW-0115">cAMP biosynthesis</keyword>
<dbReference type="Pfam" id="PF00211">
    <property type="entry name" value="Guanylate_cyc"/>
    <property type="match status" value="2"/>
</dbReference>
<evidence type="ECO:0000256" key="1">
    <source>
        <dbReference type="ARBA" id="ARBA00001593"/>
    </source>
</evidence>
<evidence type="ECO:0000256" key="10">
    <source>
        <dbReference type="ARBA" id="ARBA00022842"/>
    </source>
</evidence>
<feature type="binding site" evidence="18">
    <location>
        <position position="421"/>
    </location>
    <ligand>
        <name>Mg(2+)</name>
        <dbReference type="ChEBI" id="CHEBI:18420"/>
        <label>2</label>
        <note>catalytic</note>
    </ligand>
</feature>
<dbReference type="InterPro" id="IPR032628">
    <property type="entry name" value="AC_N"/>
</dbReference>
<gene>
    <name evidence="23" type="primary">ADCY5</name>
    <name evidence="23" type="ORF">OS493_001410</name>
</gene>
<comment type="caution">
    <text evidence="23">The sequence shown here is derived from an EMBL/GenBank/DDBJ whole genome shotgun (WGS) entry which is preliminary data.</text>
</comment>
<dbReference type="Gene3D" id="3.30.70.1230">
    <property type="entry name" value="Nucleotide cyclase"/>
    <property type="match status" value="2"/>
</dbReference>
<feature type="binding site" evidence="17">
    <location>
        <position position="1135"/>
    </location>
    <ligand>
        <name>ATP</name>
        <dbReference type="ChEBI" id="CHEBI:30616"/>
    </ligand>
</feature>
<evidence type="ECO:0000256" key="13">
    <source>
        <dbReference type="ARBA" id="ARBA00023136"/>
    </source>
</evidence>
<dbReference type="PANTHER" id="PTHR45627:SF16">
    <property type="entry name" value="ADENYLATE CYCLASE"/>
    <property type="match status" value="1"/>
</dbReference>
<feature type="binding site" evidence="18">
    <location>
        <position position="465"/>
    </location>
    <ligand>
        <name>Mg(2+)</name>
        <dbReference type="ChEBI" id="CHEBI:18420"/>
        <label>1</label>
        <note>catalytic</note>
    </ligand>
</feature>
<dbReference type="InterPro" id="IPR018297">
    <property type="entry name" value="A/G_cyclase_CS"/>
</dbReference>
<evidence type="ECO:0000256" key="6">
    <source>
        <dbReference type="ARBA" id="ARBA00022723"/>
    </source>
</evidence>
<feature type="transmembrane region" description="Helical" evidence="21">
    <location>
        <begin position="173"/>
        <end position="193"/>
    </location>
</feature>
<feature type="transmembrane region" description="Helical" evidence="21">
    <location>
        <begin position="830"/>
        <end position="848"/>
    </location>
</feature>
<dbReference type="GO" id="GO:0007189">
    <property type="term" value="P:adenylate cyclase-activating G protein-coupled receptor signaling pathway"/>
    <property type="evidence" value="ECO:0007669"/>
    <property type="project" value="TreeGrafter"/>
</dbReference>
<dbReference type="InterPro" id="IPR001054">
    <property type="entry name" value="A/G_cyclase"/>
</dbReference>
<dbReference type="EMBL" id="MU826350">
    <property type="protein sequence ID" value="KAJ7381289.1"/>
    <property type="molecule type" value="Genomic_DNA"/>
</dbReference>
<evidence type="ECO:0000256" key="4">
    <source>
        <dbReference type="ARBA" id="ARBA00012201"/>
    </source>
</evidence>
<evidence type="ECO:0000256" key="12">
    <source>
        <dbReference type="ARBA" id="ARBA00022998"/>
    </source>
</evidence>
<evidence type="ECO:0000256" key="11">
    <source>
        <dbReference type="ARBA" id="ARBA00022989"/>
    </source>
</evidence>
<evidence type="ECO:0000259" key="22">
    <source>
        <dbReference type="PROSITE" id="PS50125"/>
    </source>
</evidence>
<keyword evidence="13 16" id="KW-0472">Membrane</keyword>
<evidence type="ECO:0000256" key="15">
    <source>
        <dbReference type="ARBA" id="ARBA00023239"/>
    </source>
</evidence>
<dbReference type="GO" id="GO:0006171">
    <property type="term" value="P:cAMP biosynthetic process"/>
    <property type="evidence" value="ECO:0007669"/>
    <property type="project" value="UniProtKB-KW"/>
</dbReference>
<proteinExistence type="inferred from homology"/>
<dbReference type="FunFam" id="3.30.70.1230:FF:000001">
    <property type="entry name" value="Adenylate cyclase"/>
    <property type="match status" value="1"/>
</dbReference>
<feature type="binding site" evidence="17">
    <location>
        <begin position="463"/>
        <end position="465"/>
    </location>
    <ligand>
        <name>ATP</name>
        <dbReference type="ChEBI" id="CHEBI:30616"/>
    </ligand>
</feature>
<keyword evidence="11 21" id="KW-1133">Transmembrane helix</keyword>
<keyword evidence="6 16" id="KW-0479">Metal-binding</keyword>
<comment type="cofactor">
    <cofactor evidence="18">
        <name>Mg(2+)</name>
        <dbReference type="ChEBI" id="CHEBI:18420"/>
    </cofactor>
    <cofactor evidence="18">
        <name>Mn(2+)</name>
        <dbReference type="ChEBI" id="CHEBI:29035"/>
    </cofactor>
    <text evidence="18">Binds 2 magnesium ions per subunit. Is also active with manganese (in vitro).</text>
</comment>
<dbReference type="SUPFAM" id="SSF55073">
    <property type="entry name" value="Nucleotide cyclase"/>
    <property type="match status" value="2"/>
</dbReference>
<evidence type="ECO:0000256" key="5">
    <source>
        <dbReference type="ARBA" id="ARBA00022692"/>
    </source>
</evidence>
<feature type="transmembrane region" description="Helical" evidence="21">
    <location>
        <begin position="702"/>
        <end position="725"/>
    </location>
</feature>
<feature type="transmembrane region" description="Helical" evidence="21">
    <location>
        <begin position="872"/>
        <end position="896"/>
    </location>
</feature>
<feature type="transmembrane region" description="Helical" evidence="21">
    <location>
        <begin position="678"/>
        <end position="696"/>
    </location>
</feature>
<dbReference type="InterPro" id="IPR009398">
    <property type="entry name" value="Adcy_conserved_dom"/>
</dbReference>
<feature type="binding site" evidence="18">
    <location>
        <position position="421"/>
    </location>
    <ligand>
        <name>Mg(2+)</name>
        <dbReference type="ChEBI" id="CHEBI:18420"/>
        <label>1</label>
        <note>catalytic</note>
    </ligand>
</feature>
<comment type="cofactor">
    <cofactor evidence="2">
        <name>Mn(2+)</name>
        <dbReference type="ChEBI" id="CHEBI:29035"/>
    </cofactor>
</comment>
<sequence>MNMSVQSDSAAFNRRSSTPSRRAWEETEGKPQTSASQSDLNKNVTDKNLPTSPKRTASEGQKTLTSMESNGSTEVRLRSVEVGVEENANIRTSKNEIAQKDNVTNGFPDVNVKNGKQFGLKDPEALKGDHICEDSCCGVDWTLFTRVFKSKRFESEKLEGLYQRYVFRLNQKFMSWLIGLLLILTFILIGLQFGMENDMPANAEGITLCIFAVAYILLALIVNRSGSSQSHLNWVSYILLAISCGFVLAAVVCPPWQIADPSHIKNLYSPLDGVWLTTFFVYMTYTMLPVRMRIAVFGGCLLPAIHLISSAAMNNKDVNLTRLLVGNLFIFICANITGVFTKYPTEISQRRAFLETRRCIESRLTIMKENQNQERLLLSVLPRYVAMEMKADIESGKTETAEQFHKIYIQRHENVSILFADIEGFTMLSSQCTAQMLVQYLNELFASFDMLAVENHCLRIKILGDCYYCVSGLPEARPDHAHCCIEMGLEMIDAIASVREATGVNLNMRVGVHMGKVHSGVLGLVKWQYDVWSDDVTTANHMESGGLPGRVHITTSVLNCLNGDYDVEEGRGQERDSYLKQYNIESYLIVAEHPRRNDTVIKETKQDDQDKKMQARLGITASSQQDPEDEVNEFLGSSIQARSIDKLRKDYVRPILLTFKHPDKEELYSQEKDRMFKSYTACIFLLFIFIFIIQITTLPRTFVTLAVFMSTFLVVGIVFLLVVGEKCTNAPSVLRNISSKVAQSQTSCRVVATVLVLTLYIAAIGNFFGCNLDRAELTNGADRCNESYSTYIGLNPDGQYCDYPQYLTFSVMLVMIGCAVFLQLSTIHKFSMLALMSAVFVVLIRVVYKDLFDNHDKIHYCWLVSESGGYGYIKWIDLSIVIVVMLTLALTAHAYLHEEISRLDFLWKLQATEEREEMEQLREYNKKLLYNILPDHVAQHFLVQQGKKNDELYYQSCDKVIVMFSSICNFSDFYSELDANGEGVECLRLLNEILVDFDELLSEPRFQCIEKIKTIGSTYMAASGIKPESQEKLATLSHIVTMADFAMSMKKKLEDINKHSFNDFEMKVGLNFGPVVAGVIGAHKPQYDIWGDTVNVASRMYSTGKAKHIQVTQSVYNILSTRGYTFECRGLVAVKGKGKMVTYWMTGKEGDQSN</sequence>
<dbReference type="CDD" id="cd07302">
    <property type="entry name" value="CHD"/>
    <property type="match status" value="2"/>
</dbReference>
<dbReference type="AlphaFoldDB" id="A0A9W9ZHX7"/>
<evidence type="ECO:0000256" key="21">
    <source>
        <dbReference type="SAM" id="Phobius"/>
    </source>
</evidence>
<feature type="transmembrane region" description="Helical" evidence="21">
    <location>
        <begin position="803"/>
        <end position="823"/>
    </location>
</feature>
<organism evidence="23 24">
    <name type="scientific">Desmophyllum pertusum</name>
    <dbReference type="NCBI Taxonomy" id="174260"/>
    <lineage>
        <taxon>Eukaryota</taxon>
        <taxon>Metazoa</taxon>
        <taxon>Cnidaria</taxon>
        <taxon>Anthozoa</taxon>
        <taxon>Hexacorallia</taxon>
        <taxon>Scleractinia</taxon>
        <taxon>Caryophylliina</taxon>
        <taxon>Caryophylliidae</taxon>
        <taxon>Desmophyllum</taxon>
    </lineage>
</organism>
<keyword evidence="18" id="KW-0464">Manganese</keyword>
<feature type="binding site" evidence="17">
    <location>
        <position position="509"/>
    </location>
    <ligand>
        <name>ATP</name>
        <dbReference type="ChEBI" id="CHEBI:30616"/>
    </ligand>
</feature>
<feature type="transmembrane region" description="Helical" evidence="21">
    <location>
        <begin position="205"/>
        <end position="222"/>
    </location>
</feature>
<keyword evidence="5 21" id="KW-0812">Transmembrane</keyword>
<feature type="binding site" evidence="18">
    <location>
        <position position="422"/>
    </location>
    <ligand>
        <name>Mg(2+)</name>
        <dbReference type="ChEBI" id="CHEBI:18420"/>
        <label>2</label>
        <note>catalytic</note>
    </ligand>
</feature>
<evidence type="ECO:0000313" key="24">
    <source>
        <dbReference type="Proteomes" id="UP001163046"/>
    </source>
</evidence>
<feature type="domain" description="Guanylate cyclase" evidence="22">
    <location>
        <begin position="961"/>
        <end position="1101"/>
    </location>
</feature>
<feature type="binding site" evidence="17">
    <location>
        <position position="1013"/>
    </location>
    <ligand>
        <name>ATP</name>
        <dbReference type="ChEBI" id="CHEBI:30616"/>
    </ligand>
</feature>
<evidence type="ECO:0000256" key="18">
    <source>
        <dbReference type="PIRSR" id="PIRSR039050-51"/>
    </source>
</evidence>
<evidence type="ECO:0000256" key="9">
    <source>
        <dbReference type="ARBA" id="ARBA00022840"/>
    </source>
</evidence>
<dbReference type="GO" id="GO:0005886">
    <property type="term" value="C:plasma membrane"/>
    <property type="evidence" value="ECO:0007669"/>
    <property type="project" value="InterPro"/>
</dbReference>
<dbReference type="GO" id="GO:0004016">
    <property type="term" value="F:adenylate cyclase activity"/>
    <property type="evidence" value="ECO:0007669"/>
    <property type="project" value="UniProtKB-EC"/>
</dbReference>
<comment type="catalytic activity">
    <reaction evidence="1 16">
        <text>ATP = 3',5'-cyclic AMP + diphosphate</text>
        <dbReference type="Rhea" id="RHEA:15389"/>
        <dbReference type="ChEBI" id="CHEBI:30616"/>
        <dbReference type="ChEBI" id="CHEBI:33019"/>
        <dbReference type="ChEBI" id="CHEBI:58165"/>
        <dbReference type="EC" id="4.6.1.1"/>
    </reaction>
</comment>
<comment type="similarity">
    <text evidence="16 19">Belongs to the adenylyl cyclase class-4/guanylyl cyclase family.</text>
</comment>
<reference evidence="23" key="1">
    <citation type="submission" date="2023-01" db="EMBL/GenBank/DDBJ databases">
        <title>Genome assembly of the deep-sea coral Lophelia pertusa.</title>
        <authorList>
            <person name="Herrera S."/>
            <person name="Cordes E."/>
        </authorList>
    </citation>
    <scope>NUCLEOTIDE SEQUENCE</scope>
    <source>
        <strain evidence="23">USNM1676648</strain>
        <tissue evidence="23">Polyp</tissue>
    </source>
</reference>
<comment type="subcellular location">
    <subcellularLocation>
        <location evidence="3">Membrane</location>
        <topology evidence="3">Multi-pass membrane protein</topology>
    </subcellularLocation>
</comment>
<dbReference type="SMART" id="SM00044">
    <property type="entry name" value="CYCc"/>
    <property type="match status" value="2"/>
</dbReference>
<feature type="transmembrane region" description="Helical" evidence="21">
    <location>
        <begin position="746"/>
        <end position="768"/>
    </location>
</feature>
<dbReference type="Proteomes" id="UP001163046">
    <property type="component" value="Unassembled WGS sequence"/>
</dbReference>
<keyword evidence="24" id="KW-1185">Reference proteome</keyword>
<evidence type="ECO:0000256" key="19">
    <source>
        <dbReference type="RuleBase" id="RU000405"/>
    </source>
</evidence>
<feature type="region of interest" description="Disordered" evidence="20">
    <location>
        <begin position="1"/>
        <end position="77"/>
    </location>
</feature>
<dbReference type="OrthoDB" id="2107370at2759"/>
<dbReference type="PROSITE" id="PS50125">
    <property type="entry name" value="GUANYLATE_CYCLASE_2"/>
    <property type="match status" value="2"/>
</dbReference>
<feature type="domain" description="Guanylate cyclase" evidence="22">
    <location>
        <begin position="416"/>
        <end position="543"/>
    </location>
</feature>
<keyword evidence="14" id="KW-0325">Glycoprotein</keyword>
<feature type="binding site" evidence="17">
    <location>
        <begin position="1095"/>
        <end position="1099"/>
    </location>
    <ligand>
        <name>ATP</name>
        <dbReference type="ChEBI" id="CHEBI:30616"/>
    </ligand>
</feature>
<keyword evidence="7" id="KW-0677">Repeat</keyword>
<feature type="binding site" evidence="17">
    <location>
        <begin position="1088"/>
        <end position="1090"/>
    </location>
    <ligand>
        <name>ATP</name>
        <dbReference type="ChEBI" id="CHEBI:30616"/>
    </ligand>
</feature>
<dbReference type="PANTHER" id="PTHR45627">
    <property type="entry name" value="ADENYLATE CYCLASE TYPE 1"/>
    <property type="match status" value="1"/>
</dbReference>
<evidence type="ECO:0000313" key="23">
    <source>
        <dbReference type="EMBL" id="KAJ7381289.1"/>
    </source>
</evidence>
<name>A0A9W9ZHX7_9CNID</name>
<dbReference type="PROSITE" id="PS00452">
    <property type="entry name" value="GUANYLATE_CYCLASE_1"/>
    <property type="match status" value="1"/>
</dbReference>
<dbReference type="GO" id="GO:0035556">
    <property type="term" value="P:intracellular signal transduction"/>
    <property type="evidence" value="ECO:0007669"/>
    <property type="project" value="InterPro"/>
</dbReference>
<dbReference type="GO" id="GO:0046872">
    <property type="term" value="F:metal ion binding"/>
    <property type="evidence" value="ECO:0007669"/>
    <property type="project" value="UniProtKB-KW"/>
</dbReference>
<keyword evidence="9 16" id="KW-0067">ATP-binding</keyword>
<evidence type="ECO:0000256" key="3">
    <source>
        <dbReference type="ARBA" id="ARBA00004141"/>
    </source>
</evidence>
<feature type="transmembrane region" description="Helical" evidence="21">
    <location>
        <begin position="270"/>
        <end position="288"/>
    </location>
</feature>
<protein>
    <recommendedName>
        <fullName evidence="4 16">adenylate cyclase</fullName>
        <ecNumber evidence="4 16">4.6.1.1</ecNumber>
    </recommendedName>
</protein>
<dbReference type="InterPro" id="IPR029787">
    <property type="entry name" value="Nucleotide_cyclase"/>
</dbReference>
<evidence type="ECO:0000256" key="14">
    <source>
        <dbReference type="ARBA" id="ARBA00023180"/>
    </source>
</evidence>
<feature type="transmembrane region" description="Helical" evidence="21">
    <location>
        <begin position="320"/>
        <end position="341"/>
    </location>
</feature>
<evidence type="ECO:0000256" key="7">
    <source>
        <dbReference type="ARBA" id="ARBA00022737"/>
    </source>
</evidence>
<dbReference type="Pfam" id="PF06327">
    <property type="entry name" value="Adcy_cons_dom"/>
    <property type="match status" value="1"/>
</dbReference>